<dbReference type="Pfam" id="PF00226">
    <property type="entry name" value="DnaJ"/>
    <property type="match status" value="1"/>
</dbReference>
<dbReference type="SUPFAM" id="SSF46565">
    <property type="entry name" value="Chaperone J-domain"/>
    <property type="match status" value="1"/>
</dbReference>
<dbReference type="PANTHER" id="PTHR44145">
    <property type="entry name" value="DNAJ HOMOLOG SUBFAMILY A MEMBER 3, MITOCHONDRIAL"/>
    <property type="match status" value="1"/>
</dbReference>
<dbReference type="CDD" id="cd06257">
    <property type="entry name" value="DnaJ"/>
    <property type="match status" value="1"/>
</dbReference>
<dbReference type="RefSeq" id="WP_115870470.1">
    <property type="nucleotide sequence ID" value="NZ_QREG01000037.1"/>
</dbReference>
<dbReference type="OrthoDB" id="1495940at2"/>
<dbReference type="InterPro" id="IPR036869">
    <property type="entry name" value="J_dom_sf"/>
</dbReference>
<evidence type="ECO:0000313" key="5">
    <source>
        <dbReference type="Proteomes" id="UP000256779"/>
    </source>
</evidence>
<feature type="transmembrane region" description="Helical" evidence="2">
    <location>
        <begin position="101"/>
        <end position="124"/>
    </location>
</feature>
<evidence type="ECO:0000256" key="1">
    <source>
        <dbReference type="ARBA" id="ARBA00023186"/>
    </source>
</evidence>
<keyword evidence="2" id="KW-0812">Transmembrane</keyword>
<dbReference type="SUPFAM" id="SSF48452">
    <property type="entry name" value="TPR-like"/>
    <property type="match status" value="1"/>
</dbReference>
<keyword evidence="5" id="KW-1185">Reference proteome</keyword>
<evidence type="ECO:0000256" key="2">
    <source>
        <dbReference type="SAM" id="Phobius"/>
    </source>
</evidence>
<accession>A0A3D9KXZ5</accession>
<sequence>MINYYAILGIAENANQSEIKAAFKQMAVKYHPDKHAGDTTMEERFKEVNEAYQVLSNPFEKARYDLQLKYGEPKAPTYTYQPAPQPRKTYSPPPINWRENWVATGYAFAFTFIVATVVMTGIWIKNTIDAAKLQELLSERRALFEQAQRDYNLGKIQEAIVSINNLGTFREGEEDMEAYKTNIFENLIFEAESRYNRGLYTDAIPYYELIENYAPRSPLPVKEHLCVSYRHTDQYDESIKKIKEMLIANYRKMENYLLMAQIHYYDLKNKEEAKKYYEIASDLAIKKYEAIYGDAYPLILSGRMLPESHYTLYTELANIYLETGYPERAIKATRWNINVWPDSASNYAIAARGHENLKNYNLACAFWKEAMSRGFPSEAMGLICD</sequence>
<dbReference type="InterPro" id="IPR001623">
    <property type="entry name" value="DnaJ_domain"/>
</dbReference>
<keyword evidence="2" id="KW-1133">Transmembrane helix</keyword>
<dbReference type="InterPro" id="IPR011990">
    <property type="entry name" value="TPR-like_helical_dom_sf"/>
</dbReference>
<comment type="caution">
    <text evidence="4">The sequence shown here is derived from an EMBL/GenBank/DDBJ whole genome shotgun (WGS) entry which is preliminary data.</text>
</comment>
<dbReference type="PROSITE" id="PS00636">
    <property type="entry name" value="DNAJ_1"/>
    <property type="match status" value="1"/>
</dbReference>
<proteinExistence type="predicted"/>
<dbReference type="Gene3D" id="1.10.287.110">
    <property type="entry name" value="DnaJ domain"/>
    <property type="match status" value="1"/>
</dbReference>
<dbReference type="SMART" id="SM00271">
    <property type="entry name" value="DnaJ"/>
    <property type="match status" value="1"/>
</dbReference>
<name>A0A3D9KXZ5_MARFU</name>
<dbReference type="PANTHER" id="PTHR44145:SF3">
    <property type="entry name" value="DNAJ HOMOLOG SUBFAMILY A MEMBER 3, MITOCHONDRIAL"/>
    <property type="match status" value="1"/>
</dbReference>
<protein>
    <submittedName>
        <fullName evidence="4">DnaJ-like protein</fullName>
    </submittedName>
</protein>
<dbReference type="PRINTS" id="PR00625">
    <property type="entry name" value="JDOMAIN"/>
</dbReference>
<organism evidence="4 5">
    <name type="scientific">Marinoscillum furvescens DSM 4134</name>
    <dbReference type="NCBI Taxonomy" id="1122208"/>
    <lineage>
        <taxon>Bacteria</taxon>
        <taxon>Pseudomonadati</taxon>
        <taxon>Bacteroidota</taxon>
        <taxon>Cytophagia</taxon>
        <taxon>Cytophagales</taxon>
        <taxon>Reichenbachiellaceae</taxon>
        <taxon>Marinoscillum</taxon>
    </lineage>
</organism>
<keyword evidence="2" id="KW-0472">Membrane</keyword>
<dbReference type="InterPro" id="IPR051938">
    <property type="entry name" value="Apopto_cytoskel_mod"/>
</dbReference>
<dbReference type="AlphaFoldDB" id="A0A3D9KXZ5"/>
<dbReference type="InterPro" id="IPR018253">
    <property type="entry name" value="DnaJ_domain_CS"/>
</dbReference>
<gene>
    <name evidence="4" type="ORF">C7460_13725</name>
</gene>
<reference evidence="4 5" key="1">
    <citation type="submission" date="2018-07" db="EMBL/GenBank/DDBJ databases">
        <title>Genomic Encyclopedia of Type Strains, Phase IV (KMG-IV): sequencing the most valuable type-strain genomes for metagenomic binning, comparative biology and taxonomic classification.</title>
        <authorList>
            <person name="Goeker M."/>
        </authorList>
    </citation>
    <scope>NUCLEOTIDE SEQUENCE [LARGE SCALE GENOMIC DNA]</scope>
    <source>
        <strain evidence="4 5">DSM 4134</strain>
    </source>
</reference>
<feature type="domain" description="J" evidence="3">
    <location>
        <begin position="3"/>
        <end position="68"/>
    </location>
</feature>
<evidence type="ECO:0000313" key="4">
    <source>
        <dbReference type="EMBL" id="RED91755.1"/>
    </source>
</evidence>
<dbReference type="EMBL" id="QREG01000037">
    <property type="protein sequence ID" value="RED91755.1"/>
    <property type="molecule type" value="Genomic_DNA"/>
</dbReference>
<dbReference type="Gene3D" id="1.25.40.10">
    <property type="entry name" value="Tetratricopeptide repeat domain"/>
    <property type="match status" value="1"/>
</dbReference>
<evidence type="ECO:0000259" key="3">
    <source>
        <dbReference type="PROSITE" id="PS50076"/>
    </source>
</evidence>
<dbReference type="Proteomes" id="UP000256779">
    <property type="component" value="Unassembled WGS sequence"/>
</dbReference>
<keyword evidence="1" id="KW-0143">Chaperone</keyword>
<dbReference type="PROSITE" id="PS50076">
    <property type="entry name" value="DNAJ_2"/>
    <property type="match status" value="1"/>
</dbReference>